<feature type="compositionally biased region" description="Basic and acidic residues" evidence="1">
    <location>
        <begin position="879"/>
        <end position="889"/>
    </location>
</feature>
<organism evidence="2">
    <name type="scientific">Fagus sylvatica</name>
    <name type="common">Beechnut</name>
    <dbReference type="NCBI Taxonomy" id="28930"/>
    <lineage>
        <taxon>Eukaryota</taxon>
        <taxon>Viridiplantae</taxon>
        <taxon>Streptophyta</taxon>
        <taxon>Embryophyta</taxon>
        <taxon>Tracheophyta</taxon>
        <taxon>Spermatophyta</taxon>
        <taxon>Magnoliopsida</taxon>
        <taxon>eudicotyledons</taxon>
        <taxon>Gunneridae</taxon>
        <taxon>Pentapetalae</taxon>
        <taxon>rosids</taxon>
        <taxon>fabids</taxon>
        <taxon>Fagales</taxon>
        <taxon>Fagaceae</taxon>
        <taxon>Fagus</taxon>
    </lineage>
</organism>
<feature type="region of interest" description="Disordered" evidence="1">
    <location>
        <begin position="99"/>
        <end position="122"/>
    </location>
</feature>
<feature type="compositionally biased region" description="Basic and acidic residues" evidence="1">
    <location>
        <begin position="820"/>
        <end position="829"/>
    </location>
</feature>
<evidence type="ECO:0000256" key="1">
    <source>
        <dbReference type="SAM" id="MobiDB-lite"/>
    </source>
</evidence>
<feature type="compositionally biased region" description="Basic and acidic residues" evidence="1">
    <location>
        <begin position="653"/>
        <end position="671"/>
    </location>
</feature>
<protein>
    <recommendedName>
        <fullName evidence="3">Retrotransposon gag domain-containing protein</fullName>
    </recommendedName>
</protein>
<feature type="compositionally biased region" description="Polar residues" evidence="1">
    <location>
        <begin position="1"/>
        <end position="17"/>
    </location>
</feature>
<feature type="compositionally biased region" description="Low complexity" evidence="1">
    <location>
        <begin position="24"/>
        <end position="35"/>
    </location>
</feature>
<reference evidence="2" key="1">
    <citation type="submission" date="2018-02" db="EMBL/GenBank/DDBJ databases">
        <authorList>
            <person name="Cohen D.B."/>
            <person name="Kent A.D."/>
        </authorList>
    </citation>
    <scope>NUCLEOTIDE SEQUENCE</scope>
</reference>
<feature type="region of interest" description="Disordered" evidence="1">
    <location>
        <begin position="653"/>
        <end position="673"/>
    </location>
</feature>
<sequence length="889" mass="100240">MPLVSEDSTARGNSSYSAPDAESSTDSQSGSSLGSPRRAISSAFSEDSSRVIAMPAMMTETAVVDERIVAMERAISKLTKTVEEKDLQIATLMNKLEVHNHGESSNGPIHQRTPQDGHKRVKDQHTNSTSIASLSVQQLHDMITNTIRAQYGGYQPPKFQQFDGKGNPKQHVAHFVETCNNAGTDGDLLTKQFVRSLRGNAFDWYTDLEPESIDGWEQMERKFLNRFYSTRPSGVEMCIQGMHWRLLYILQGIKPRTFEELATRAHDMKLSLASRGEKGLPIAEHRKERKDVKKGDKSSKPMIKESMAIAAEPVRIFTKEKKEERMKGILEDLLEKEVIKLLECKRPEEMGCTNDPKYCKYHQVVSHTVEKCFVLKDLILRLAKEGKILLDLDEAVGSNHATFTFGSPSPTKTQSPLMSTPGASCKRIQFETLEPVCLPCLEPQEDADIEDKLSSEGEGWTLVTHRKSRKQHNLKPRVTYAKEQHQRSCSMIPRKGRVMDNLKTQQKGIRINEVLQKDSHSLITLREFFPKGYFTEDLVTTAYMTSCHEVDERDGISTEELSKSRLVIQGFNQEGQRAIGIIRLDVIMEDLKTRPLFHVIDSKTSYNLLLGRPWLHENGIVPSTLHQCFKYSEDAKFYLNCDMVNDALPEDNKRMREKGKGHDEIPREDSRLSVAAAPKSHIASEGASPILRYVPLSKRKEGQTPFGLVAEAKARPNEPTQEKDIAILKSNLTLPLPKLDKVASTKPPLKGFVKSASDSIKEGSLPDKRTKEGFDPKAYRLLAKSGYDFNNPSQLGQLYSDCVEEKSQGLNQTQMPINKDPLEKRRDPESGGENLANTLPKRRVLSRFKKNTLVHPRARRTSTSSNPKWEMPLKSSFNLDRDQADGPQL</sequence>
<dbReference type="EMBL" id="OIVN01000557">
    <property type="protein sequence ID" value="SPC82108.1"/>
    <property type="molecule type" value="Genomic_DNA"/>
</dbReference>
<feature type="compositionally biased region" description="Polar residues" evidence="1">
    <location>
        <begin position="103"/>
        <end position="112"/>
    </location>
</feature>
<dbReference type="AlphaFoldDB" id="A0A2N9F4Q2"/>
<feature type="region of interest" description="Disordered" evidence="1">
    <location>
        <begin position="806"/>
        <end position="889"/>
    </location>
</feature>
<feature type="region of interest" description="Disordered" evidence="1">
    <location>
        <begin position="1"/>
        <end position="46"/>
    </location>
</feature>
<dbReference type="PANTHER" id="PTHR33437:SF2">
    <property type="entry name" value="OS06G0361200 PROTEIN"/>
    <property type="match status" value="1"/>
</dbReference>
<gene>
    <name evidence="2" type="ORF">FSB_LOCUS9990</name>
</gene>
<evidence type="ECO:0000313" key="2">
    <source>
        <dbReference type="EMBL" id="SPC82108.1"/>
    </source>
</evidence>
<evidence type="ECO:0008006" key="3">
    <source>
        <dbReference type="Google" id="ProtNLM"/>
    </source>
</evidence>
<dbReference type="PANTHER" id="PTHR33437">
    <property type="entry name" value="OS06G0361200 PROTEIN"/>
    <property type="match status" value="1"/>
</dbReference>
<proteinExistence type="predicted"/>
<feature type="compositionally biased region" description="Basic residues" evidence="1">
    <location>
        <begin position="840"/>
        <end position="860"/>
    </location>
</feature>
<name>A0A2N9F4Q2_FAGSY</name>
<accession>A0A2N9F4Q2</accession>